<evidence type="ECO:0000256" key="1">
    <source>
        <dbReference type="ARBA" id="ARBA00011079"/>
    </source>
</evidence>
<evidence type="ECO:0008006" key="10">
    <source>
        <dbReference type="Google" id="ProtNLM"/>
    </source>
</evidence>
<dbReference type="PANTHER" id="PTHR11010:SF23">
    <property type="entry name" value="SERINE PEPTIDASE"/>
    <property type="match status" value="1"/>
</dbReference>
<dbReference type="GO" id="GO:0006508">
    <property type="term" value="P:proteolysis"/>
    <property type="evidence" value="ECO:0007669"/>
    <property type="project" value="UniProtKB-KW"/>
</dbReference>
<accession>A0A0C3KKD4</accession>
<organism evidence="8 9">
    <name type="scientific">Tulasnella calospora MUT 4182</name>
    <dbReference type="NCBI Taxonomy" id="1051891"/>
    <lineage>
        <taxon>Eukaryota</taxon>
        <taxon>Fungi</taxon>
        <taxon>Dikarya</taxon>
        <taxon>Basidiomycota</taxon>
        <taxon>Agaricomycotina</taxon>
        <taxon>Agaricomycetes</taxon>
        <taxon>Cantharellales</taxon>
        <taxon>Tulasnellaceae</taxon>
        <taxon>Tulasnella</taxon>
    </lineage>
</organism>
<dbReference type="InterPro" id="IPR029058">
    <property type="entry name" value="AB_hydrolase_fold"/>
</dbReference>
<feature type="chain" id="PRO_5002175599" description="Peptidase S28" evidence="7">
    <location>
        <begin position="23"/>
        <end position="607"/>
    </location>
</feature>
<dbReference type="GO" id="GO:0008239">
    <property type="term" value="F:dipeptidyl-peptidase activity"/>
    <property type="evidence" value="ECO:0007669"/>
    <property type="project" value="TreeGrafter"/>
</dbReference>
<dbReference type="PANTHER" id="PTHR11010">
    <property type="entry name" value="PROTEASE S28 PRO-X CARBOXYPEPTIDASE-RELATED"/>
    <property type="match status" value="1"/>
</dbReference>
<dbReference type="Proteomes" id="UP000054248">
    <property type="component" value="Unassembled WGS sequence"/>
</dbReference>
<keyword evidence="4" id="KW-0378">Hydrolase</keyword>
<dbReference type="InterPro" id="IPR008758">
    <property type="entry name" value="Peptidase_S28"/>
</dbReference>
<dbReference type="MEROPS" id="S28.004"/>
<evidence type="ECO:0000256" key="5">
    <source>
        <dbReference type="ARBA" id="ARBA00023180"/>
    </source>
</evidence>
<keyword evidence="5" id="KW-0325">Glycoprotein</keyword>
<evidence type="ECO:0000256" key="6">
    <source>
        <dbReference type="SAM" id="MobiDB-lite"/>
    </source>
</evidence>
<proteinExistence type="inferred from homology"/>
<dbReference type="HOGENOM" id="CLU_023630_1_0_1"/>
<keyword evidence="2" id="KW-0645">Protease</keyword>
<dbReference type="AlphaFoldDB" id="A0A0C3KKD4"/>
<gene>
    <name evidence="8" type="ORF">M407DRAFT_28560</name>
</gene>
<feature type="region of interest" description="Disordered" evidence="6">
    <location>
        <begin position="24"/>
        <end position="45"/>
    </location>
</feature>
<comment type="similarity">
    <text evidence="1">Belongs to the peptidase S28 family.</text>
</comment>
<protein>
    <recommendedName>
        <fullName evidence="10">Peptidase S28</fullName>
    </recommendedName>
</protein>
<name>A0A0C3KKD4_9AGAM</name>
<evidence type="ECO:0000256" key="7">
    <source>
        <dbReference type="SAM" id="SignalP"/>
    </source>
</evidence>
<reference evidence="8 9" key="1">
    <citation type="submission" date="2014-04" db="EMBL/GenBank/DDBJ databases">
        <authorList>
            <consortium name="DOE Joint Genome Institute"/>
            <person name="Kuo A."/>
            <person name="Girlanda M."/>
            <person name="Perotto S."/>
            <person name="Kohler A."/>
            <person name="Nagy L.G."/>
            <person name="Floudas D."/>
            <person name="Copeland A."/>
            <person name="Barry K.W."/>
            <person name="Cichocki N."/>
            <person name="Veneault-Fourrey C."/>
            <person name="LaButti K."/>
            <person name="Lindquist E.A."/>
            <person name="Lipzen A."/>
            <person name="Lundell T."/>
            <person name="Morin E."/>
            <person name="Murat C."/>
            <person name="Sun H."/>
            <person name="Tunlid A."/>
            <person name="Henrissat B."/>
            <person name="Grigoriev I.V."/>
            <person name="Hibbett D.S."/>
            <person name="Martin F."/>
            <person name="Nordberg H.P."/>
            <person name="Cantor M.N."/>
            <person name="Hua S.X."/>
        </authorList>
    </citation>
    <scope>NUCLEOTIDE SEQUENCE [LARGE SCALE GENOMIC DNA]</scope>
    <source>
        <strain evidence="8 9">MUT 4182</strain>
    </source>
</reference>
<keyword evidence="9" id="KW-1185">Reference proteome</keyword>
<dbReference type="SUPFAM" id="SSF53474">
    <property type="entry name" value="alpha/beta-Hydrolases"/>
    <property type="match status" value="1"/>
</dbReference>
<dbReference type="GO" id="GO:0070008">
    <property type="term" value="F:serine-type exopeptidase activity"/>
    <property type="evidence" value="ECO:0007669"/>
    <property type="project" value="InterPro"/>
</dbReference>
<dbReference type="EMBL" id="KN823125">
    <property type="protein sequence ID" value="KIO21848.1"/>
    <property type="molecule type" value="Genomic_DNA"/>
</dbReference>
<evidence type="ECO:0000313" key="9">
    <source>
        <dbReference type="Proteomes" id="UP000054248"/>
    </source>
</evidence>
<dbReference type="Pfam" id="PF05577">
    <property type="entry name" value="Peptidase_S28"/>
    <property type="match status" value="2"/>
</dbReference>
<feature type="signal peptide" evidence="7">
    <location>
        <begin position="1"/>
        <end position="22"/>
    </location>
</feature>
<evidence type="ECO:0000256" key="4">
    <source>
        <dbReference type="ARBA" id="ARBA00022801"/>
    </source>
</evidence>
<evidence type="ECO:0000256" key="2">
    <source>
        <dbReference type="ARBA" id="ARBA00022670"/>
    </source>
</evidence>
<dbReference type="OrthoDB" id="1735038at2759"/>
<evidence type="ECO:0000256" key="3">
    <source>
        <dbReference type="ARBA" id="ARBA00022729"/>
    </source>
</evidence>
<evidence type="ECO:0000313" key="8">
    <source>
        <dbReference type="EMBL" id="KIO21848.1"/>
    </source>
</evidence>
<keyword evidence="3 7" id="KW-0732">Signal</keyword>
<sequence>MLRSLVLVALLGSSISFPAASALERPNYGQQTPRQRRQNPDEPMENDQISEEFFNQLRDHTNTTEGEFRQRYYFSDKYYKGQGSPIIIEIAGEESVDNIAPDLAGDSMMIAMMKAWGAAGVVLERRFSFEQATVLLNIPPFQLTSLSSAVTLSPQDRYFGNSMPRDSLTTSNLKLLTVEQAIEDYKYFVENVKLPWTNNKSYSSDPHSTPWVSIGCSYPGLLVALIQQQYPNLLAAGYSSSAPIKADGDFQDYWKPIEAGMPKNCSADLAATVAHIDHVVSTGTPKEVKKLKTRFGLPDLANDDFGKALQWPLLQWQNISPISTEAEYPRLYSFCDAIERVNGTQSMDPQGVGLDQALENLEREFETSISPMLLDAGLFPTSNPQLEMFTDTSVLDKYARAWTWMLCTQLGWFQVGGTGESSSIASSLVTPDYYARQCSNYFPLADGTLPEYNPSQAAEKFNSRFKSWDVVGKNLFITNGEFDPWRSASYSSERAPPTETKTETHRITVIPNAIHGWDLTLSNGKLDENVKRVQDDGLAQIHDWLQHWYTKHPDVPNNLLGKVNTSGKEDFVDETPNDINATHDTVLHDLEEKMEVLAEAKGWGKIS</sequence>
<dbReference type="Gene3D" id="3.40.50.1820">
    <property type="entry name" value="alpha/beta hydrolase"/>
    <property type="match status" value="2"/>
</dbReference>
<reference evidence="9" key="2">
    <citation type="submission" date="2015-01" db="EMBL/GenBank/DDBJ databases">
        <title>Evolutionary Origins and Diversification of the Mycorrhizal Mutualists.</title>
        <authorList>
            <consortium name="DOE Joint Genome Institute"/>
            <consortium name="Mycorrhizal Genomics Consortium"/>
            <person name="Kohler A."/>
            <person name="Kuo A."/>
            <person name="Nagy L.G."/>
            <person name="Floudas D."/>
            <person name="Copeland A."/>
            <person name="Barry K.W."/>
            <person name="Cichocki N."/>
            <person name="Veneault-Fourrey C."/>
            <person name="LaButti K."/>
            <person name="Lindquist E.A."/>
            <person name="Lipzen A."/>
            <person name="Lundell T."/>
            <person name="Morin E."/>
            <person name="Murat C."/>
            <person name="Riley R."/>
            <person name="Ohm R."/>
            <person name="Sun H."/>
            <person name="Tunlid A."/>
            <person name="Henrissat B."/>
            <person name="Grigoriev I.V."/>
            <person name="Hibbett D.S."/>
            <person name="Martin F."/>
        </authorList>
    </citation>
    <scope>NUCLEOTIDE SEQUENCE [LARGE SCALE GENOMIC DNA]</scope>
    <source>
        <strain evidence="9">MUT 4182</strain>
    </source>
</reference>